<dbReference type="EMBL" id="CM001202">
    <property type="protein sequence ID" value="EGP85860.1"/>
    <property type="molecule type" value="Genomic_DNA"/>
</dbReference>
<gene>
    <name evidence="2" type="ORF">MYCGRDRAFT_94775</name>
</gene>
<dbReference type="GeneID" id="13397716"/>
<protein>
    <submittedName>
        <fullName evidence="2">Uncharacterized protein</fullName>
    </submittedName>
</protein>
<dbReference type="InParanoid" id="F9XF47"/>
<organism evidence="2 3">
    <name type="scientific">Zymoseptoria tritici (strain CBS 115943 / IPO323)</name>
    <name type="common">Speckled leaf blotch fungus</name>
    <name type="synonym">Septoria tritici</name>
    <dbReference type="NCBI Taxonomy" id="336722"/>
    <lineage>
        <taxon>Eukaryota</taxon>
        <taxon>Fungi</taxon>
        <taxon>Dikarya</taxon>
        <taxon>Ascomycota</taxon>
        <taxon>Pezizomycotina</taxon>
        <taxon>Dothideomycetes</taxon>
        <taxon>Dothideomycetidae</taxon>
        <taxon>Mycosphaerellales</taxon>
        <taxon>Mycosphaerellaceae</taxon>
        <taxon>Zymoseptoria</taxon>
    </lineage>
</organism>
<accession>F9XF47</accession>
<dbReference type="RefSeq" id="XP_003850884.1">
    <property type="nucleotide sequence ID" value="XM_003850836.1"/>
</dbReference>
<reference evidence="2 3" key="1">
    <citation type="journal article" date="2011" name="PLoS Genet.">
        <title>Finished genome of the fungal wheat pathogen Mycosphaerella graminicola reveals dispensome structure, chromosome plasticity, and stealth pathogenesis.</title>
        <authorList>
            <person name="Goodwin S.B."/>
            <person name="Ben M'barek S."/>
            <person name="Dhillon B."/>
            <person name="Wittenberg A.H.J."/>
            <person name="Crane C.F."/>
            <person name="Hane J.K."/>
            <person name="Foster A.J."/>
            <person name="Van der Lee T.A.J."/>
            <person name="Grimwood J."/>
            <person name="Aerts A."/>
            <person name="Antoniw J."/>
            <person name="Bailey A."/>
            <person name="Bluhm B."/>
            <person name="Bowler J."/>
            <person name="Bristow J."/>
            <person name="van der Burgt A."/>
            <person name="Canto-Canche B."/>
            <person name="Churchill A.C.L."/>
            <person name="Conde-Ferraez L."/>
            <person name="Cools H.J."/>
            <person name="Coutinho P.M."/>
            <person name="Csukai M."/>
            <person name="Dehal P."/>
            <person name="De Wit P."/>
            <person name="Donzelli B."/>
            <person name="van de Geest H.C."/>
            <person name="van Ham R.C.H.J."/>
            <person name="Hammond-Kosack K.E."/>
            <person name="Henrissat B."/>
            <person name="Kilian A."/>
            <person name="Kobayashi A.K."/>
            <person name="Koopmann E."/>
            <person name="Kourmpetis Y."/>
            <person name="Kuzniar A."/>
            <person name="Lindquist E."/>
            <person name="Lombard V."/>
            <person name="Maliepaard C."/>
            <person name="Martins N."/>
            <person name="Mehrabi R."/>
            <person name="Nap J.P.H."/>
            <person name="Ponomarenko A."/>
            <person name="Rudd J.J."/>
            <person name="Salamov A."/>
            <person name="Schmutz J."/>
            <person name="Schouten H.J."/>
            <person name="Shapiro H."/>
            <person name="Stergiopoulos I."/>
            <person name="Torriani S.F.F."/>
            <person name="Tu H."/>
            <person name="de Vries R.P."/>
            <person name="Waalwijk C."/>
            <person name="Ware S.B."/>
            <person name="Wiebenga A."/>
            <person name="Zwiers L.-H."/>
            <person name="Oliver R.P."/>
            <person name="Grigoriev I.V."/>
            <person name="Kema G.H.J."/>
        </authorList>
    </citation>
    <scope>NUCLEOTIDE SEQUENCE [LARGE SCALE GENOMIC DNA]</scope>
    <source>
        <strain evidence="3">CBS 115943 / IPO323</strain>
    </source>
</reference>
<sequence length="113" mass="12613">MDLWFPLLPDVPPADSPNSCSSPAEYDIVSTTTHILHTALVLRANTPYQQHHHHAHHAAPCPRDRSAEIRSPSPAPQWRNSSSSSASTAFVVCLKRQQVYCSPQELKRRAPRP</sequence>
<proteinExistence type="predicted"/>
<dbReference type="HOGENOM" id="CLU_2135505_0_0_1"/>
<name>F9XF47_ZYMTI</name>
<feature type="region of interest" description="Disordered" evidence="1">
    <location>
        <begin position="46"/>
        <end position="84"/>
    </location>
</feature>
<keyword evidence="3" id="KW-1185">Reference proteome</keyword>
<dbReference type="KEGG" id="ztr:MYCGRDRAFT_94775"/>
<evidence type="ECO:0000313" key="3">
    <source>
        <dbReference type="Proteomes" id="UP000008062"/>
    </source>
</evidence>
<evidence type="ECO:0000256" key="1">
    <source>
        <dbReference type="SAM" id="MobiDB-lite"/>
    </source>
</evidence>
<dbReference type="AlphaFoldDB" id="F9XF47"/>
<dbReference type="Proteomes" id="UP000008062">
    <property type="component" value="Chromosome 7"/>
</dbReference>
<evidence type="ECO:0000313" key="2">
    <source>
        <dbReference type="EMBL" id="EGP85860.1"/>
    </source>
</evidence>